<evidence type="ECO:0000256" key="3">
    <source>
        <dbReference type="ARBA" id="ARBA00022525"/>
    </source>
</evidence>
<keyword evidence="3" id="KW-0964">Secreted</keyword>
<dbReference type="Pfam" id="PF00159">
    <property type="entry name" value="Hormone_3"/>
    <property type="match status" value="1"/>
</dbReference>
<dbReference type="VEuPathDB" id="VectorBase:LOC119171430"/>
<evidence type="ECO:0000256" key="4">
    <source>
        <dbReference type="SAM" id="SignalP"/>
    </source>
</evidence>
<evidence type="ECO:0000313" key="5">
    <source>
        <dbReference type="EMBL" id="NOV40928.1"/>
    </source>
</evidence>
<evidence type="ECO:0000256" key="2">
    <source>
        <dbReference type="ARBA" id="ARBA00010022"/>
    </source>
</evidence>
<proteinExistence type="inferred from homology"/>
<comment type="similarity">
    <text evidence="2">Belongs to the NPY family.</text>
</comment>
<keyword evidence="4" id="KW-0732">Signal</keyword>
<dbReference type="InterPro" id="IPR001955">
    <property type="entry name" value="Pancreatic_hormone-like"/>
</dbReference>
<dbReference type="AlphaFoldDB" id="A0A6M2D6C8"/>
<sequence length="85" mass="9801">MTPSTLVTMLMVLVASASVSVANMGESQRPNMPHVFQNEKQLSQYLQALDDYYLLLGKPRFGRSFQDSYEVKRWNLPYTELLRTV</sequence>
<protein>
    <submittedName>
        <fullName evidence="5">Putative secreted protein synganglion overexpressed</fullName>
    </submittedName>
</protein>
<reference evidence="5" key="1">
    <citation type="submission" date="2019-09" db="EMBL/GenBank/DDBJ databases">
        <title>Organ-specific transcriptomic study of the physiology of the cattle tick, Rhipicephalus microplus.</title>
        <authorList>
            <person name="Tirloni L."/>
            <person name="Braz G."/>
            <person name="Gandara A.C.P."/>
            <person name="Sabadin G.A."/>
            <person name="da Silva R.M."/>
            <person name="Guizzo M.G."/>
            <person name="Machado J.A."/>
            <person name="Costa E.P."/>
            <person name="Gomes H.F."/>
            <person name="Moraes J."/>
            <person name="Mota M.B.S."/>
            <person name="Mesquita R.D."/>
            <person name="Alvarenga P.H."/>
            <person name="Alves F."/>
            <person name="Seixas A."/>
            <person name="da Fonseca R.N."/>
            <person name="Fogaca A."/>
            <person name="Logullo C."/>
            <person name="Tanaka A."/>
            <person name="Daffre S."/>
            <person name="Termignoni C."/>
            <person name="Vaz I.S.Jr."/>
            <person name="Oliveira P.L."/>
            <person name="Ribeiro J.M."/>
        </authorList>
    </citation>
    <scope>NUCLEOTIDE SEQUENCE</scope>
    <source>
        <strain evidence="5">Porto Alegre</strain>
    </source>
</reference>
<dbReference type="PROSITE" id="PS50276">
    <property type="entry name" value="PANCREATIC_HORMONE_2"/>
    <property type="match status" value="1"/>
</dbReference>
<evidence type="ECO:0000256" key="1">
    <source>
        <dbReference type="ARBA" id="ARBA00004613"/>
    </source>
</evidence>
<accession>A0A6M2D6C8</accession>
<feature type="chain" id="PRO_5026839928" evidence="4">
    <location>
        <begin position="18"/>
        <end position="85"/>
    </location>
</feature>
<organism evidence="5">
    <name type="scientific">Rhipicephalus microplus</name>
    <name type="common">Cattle tick</name>
    <name type="synonym">Boophilus microplus</name>
    <dbReference type="NCBI Taxonomy" id="6941"/>
    <lineage>
        <taxon>Eukaryota</taxon>
        <taxon>Metazoa</taxon>
        <taxon>Ecdysozoa</taxon>
        <taxon>Arthropoda</taxon>
        <taxon>Chelicerata</taxon>
        <taxon>Arachnida</taxon>
        <taxon>Acari</taxon>
        <taxon>Parasitiformes</taxon>
        <taxon>Ixodida</taxon>
        <taxon>Ixodoidea</taxon>
        <taxon>Ixodidae</taxon>
        <taxon>Rhipicephalinae</taxon>
        <taxon>Rhipicephalus</taxon>
        <taxon>Boophilus</taxon>
    </lineage>
</organism>
<dbReference type="GO" id="GO:0005179">
    <property type="term" value="F:hormone activity"/>
    <property type="evidence" value="ECO:0007669"/>
    <property type="project" value="InterPro"/>
</dbReference>
<dbReference type="GO" id="GO:0005576">
    <property type="term" value="C:extracellular region"/>
    <property type="evidence" value="ECO:0007669"/>
    <property type="project" value="UniProtKB-SubCell"/>
</dbReference>
<feature type="signal peptide" evidence="4">
    <location>
        <begin position="1"/>
        <end position="17"/>
    </location>
</feature>
<name>A0A6M2D6C8_RHIMP</name>
<dbReference type="EMBL" id="GHWJ01008191">
    <property type="protein sequence ID" value="NOV40928.1"/>
    <property type="molecule type" value="Transcribed_RNA"/>
</dbReference>
<comment type="subcellular location">
    <subcellularLocation>
        <location evidence="1">Secreted</location>
    </subcellularLocation>
</comment>